<dbReference type="RefSeq" id="YP_001285466.1">
    <property type="nucleotide sequence ID" value="NC_009531.1"/>
</dbReference>
<name>A4ZRD8_9CAUD</name>
<reference evidence="1 2" key="1">
    <citation type="journal article" date="2007" name="J. Mol. Biol.">
        <title>Genome sequence, structural proteins, and capsid organization of the cyanophage Syn5: a "horned" bacteriophage of marine synechococcus.</title>
        <authorList>
            <person name="Pope W.H."/>
            <person name="Weigele P.R."/>
            <person name="Chang J."/>
            <person name="Pedulla M.L."/>
            <person name="Ford M.E."/>
            <person name="Houtz J.M."/>
            <person name="Jiang W."/>
            <person name="Chiu W."/>
            <person name="Hatfull G.F."/>
            <person name="Hendrix R.W."/>
            <person name="King J."/>
        </authorList>
    </citation>
    <scope>NUCLEOTIDE SEQUENCE</scope>
</reference>
<evidence type="ECO:0000313" key="1">
    <source>
        <dbReference type="EMBL" id="ABP87964.1"/>
    </source>
</evidence>
<dbReference type="GeneID" id="5220187"/>
<protein>
    <submittedName>
        <fullName evidence="1">Gp57</fullName>
    </submittedName>
</protein>
<dbReference type="EMBL" id="EF372997">
    <property type="protein sequence ID" value="ABP87964.1"/>
    <property type="molecule type" value="Genomic_DNA"/>
</dbReference>
<keyword evidence="2" id="KW-1185">Reference proteome</keyword>
<organism evidence="1 2">
    <name type="scientific">Synechococcus phage Syn5</name>
    <dbReference type="NCBI Taxonomy" id="2914003"/>
    <lineage>
        <taxon>Viruses</taxon>
        <taxon>Duplodnaviria</taxon>
        <taxon>Heunggongvirae</taxon>
        <taxon>Uroviricota</taxon>
        <taxon>Caudoviricetes</taxon>
        <taxon>Autographivirales</taxon>
        <taxon>Voetvirus</taxon>
        <taxon>Voetvirus syn5</taxon>
    </lineage>
</organism>
<proteinExistence type="predicted"/>
<dbReference type="Proteomes" id="UP000000241">
    <property type="component" value="Segment"/>
</dbReference>
<dbReference type="KEGG" id="vg:5220187"/>
<accession>A4ZRD8</accession>
<sequence>MDLLPMMLLMQSQQSMSSLQASEAMSQYLLASGIESDGFESAEEYAAKAYECQRRKAIAAGGTGREADHMLQYFVKNHSGAHTGRDLHKADLAIPREDFQRVLQLHLLSKIRTEQRLAIPTKQNSLAIPTK</sequence>
<gene>
    <name evidence="1" type="primary">57</name>
</gene>
<evidence type="ECO:0000313" key="2">
    <source>
        <dbReference type="Proteomes" id="UP000000241"/>
    </source>
</evidence>